<gene>
    <name evidence="2" type="ORF">Daura_01595</name>
</gene>
<proteinExistence type="predicted"/>
<dbReference type="RefSeq" id="WP_052387725.1">
    <property type="nucleotide sequence ID" value="NZ_CP073767.1"/>
</dbReference>
<organism evidence="2 3">
    <name type="scientific">Dactylosporangium aurantiacum</name>
    <dbReference type="NCBI Taxonomy" id="35754"/>
    <lineage>
        <taxon>Bacteria</taxon>
        <taxon>Bacillati</taxon>
        <taxon>Actinomycetota</taxon>
        <taxon>Actinomycetes</taxon>
        <taxon>Micromonosporales</taxon>
        <taxon>Micromonosporaceae</taxon>
        <taxon>Dactylosporangium</taxon>
    </lineage>
</organism>
<reference evidence="2" key="1">
    <citation type="submission" date="2021-04" db="EMBL/GenBank/DDBJ databases">
        <title>Dactylosporangium aurantiacum NRRL B-8018 full assembly.</title>
        <authorList>
            <person name="Hartkoorn R.C."/>
            <person name="Beaudoing E."/>
            <person name="Hot D."/>
        </authorList>
    </citation>
    <scope>NUCLEOTIDE SEQUENCE</scope>
    <source>
        <strain evidence="2">NRRL B-8018</strain>
    </source>
</reference>
<accession>A0A9Q9IKF7</accession>
<keyword evidence="3" id="KW-1185">Reference proteome</keyword>
<dbReference type="AlphaFoldDB" id="A0A9Q9IKF7"/>
<dbReference type="KEGG" id="daur:Daura_01595"/>
<protein>
    <recommendedName>
        <fullName evidence="1">DUF5753 domain-containing protein</fullName>
    </recommendedName>
</protein>
<feature type="domain" description="DUF5753" evidence="1">
    <location>
        <begin position="26"/>
        <end position="195"/>
    </location>
</feature>
<dbReference type="InterPro" id="IPR043917">
    <property type="entry name" value="DUF5753"/>
</dbReference>
<evidence type="ECO:0000259" key="1">
    <source>
        <dbReference type="Pfam" id="PF19054"/>
    </source>
</evidence>
<dbReference type="Pfam" id="PF19054">
    <property type="entry name" value="DUF5753"/>
    <property type="match status" value="1"/>
</dbReference>
<evidence type="ECO:0000313" key="2">
    <source>
        <dbReference type="EMBL" id="UWZ55009.1"/>
    </source>
</evidence>
<dbReference type="OrthoDB" id="3296613at2"/>
<sequence>MRSVVMADTADATRPHDVRDPAAFLQLMQLEREAVRIFLNQPLFVPGLLQVPGYAKEMIGRVAGLEPDSVELAERVEVRAGRVEAFHQRLQGPNPPEIWVAIDEGVVRRTVGGPDVMREQLAYLAAVAKFDTVHLAVIPFGYGAHAGLGGSFEVHEPASGDAAVFFEGAHADYIVGADPEVARRHRAAVQHMVASGVDARPLLEQLAGAL</sequence>
<evidence type="ECO:0000313" key="3">
    <source>
        <dbReference type="Proteomes" id="UP001058003"/>
    </source>
</evidence>
<dbReference type="Proteomes" id="UP001058003">
    <property type="component" value="Chromosome"/>
</dbReference>
<name>A0A9Q9IKF7_9ACTN</name>
<dbReference type="EMBL" id="CP073767">
    <property type="protein sequence ID" value="UWZ55009.1"/>
    <property type="molecule type" value="Genomic_DNA"/>
</dbReference>